<feature type="region of interest" description="Disordered" evidence="12">
    <location>
        <begin position="260"/>
        <end position="304"/>
    </location>
</feature>
<dbReference type="PANTHER" id="PTHR12454:SF11">
    <property type="entry name" value="GH25683P"/>
    <property type="match status" value="1"/>
</dbReference>
<comment type="similarity">
    <text evidence="2">Belongs to the TMEM38 family.</text>
</comment>
<keyword evidence="3" id="KW-0813">Transport</keyword>
<evidence type="ECO:0000256" key="1">
    <source>
        <dbReference type="ARBA" id="ARBA00004127"/>
    </source>
</evidence>
<keyword evidence="5" id="KW-0812">Transmembrane</keyword>
<evidence type="ECO:0000256" key="6">
    <source>
        <dbReference type="ARBA" id="ARBA00022826"/>
    </source>
</evidence>
<evidence type="ECO:0000256" key="12">
    <source>
        <dbReference type="SAM" id="MobiDB-lite"/>
    </source>
</evidence>
<dbReference type="GO" id="GO:0042802">
    <property type="term" value="F:identical protein binding"/>
    <property type="evidence" value="ECO:0007669"/>
    <property type="project" value="InterPro"/>
</dbReference>
<evidence type="ECO:0000256" key="7">
    <source>
        <dbReference type="ARBA" id="ARBA00022958"/>
    </source>
</evidence>
<dbReference type="Pfam" id="PF05197">
    <property type="entry name" value="TRIC"/>
    <property type="match status" value="1"/>
</dbReference>
<dbReference type="GO" id="GO:0016020">
    <property type="term" value="C:membrane"/>
    <property type="evidence" value="ECO:0007669"/>
    <property type="project" value="InterPro"/>
</dbReference>
<evidence type="ECO:0000256" key="3">
    <source>
        <dbReference type="ARBA" id="ARBA00022448"/>
    </source>
</evidence>
<proteinExistence type="inferred from homology"/>
<comment type="subcellular location">
    <subcellularLocation>
        <location evidence="1">Endomembrane system</location>
        <topology evidence="1">Multi-pass membrane protein</topology>
    </subcellularLocation>
</comment>
<dbReference type="EMBL" id="BTSX01000002">
    <property type="protein sequence ID" value="GMS87086.1"/>
    <property type="molecule type" value="Genomic_DNA"/>
</dbReference>
<evidence type="ECO:0000313" key="13">
    <source>
        <dbReference type="EMBL" id="GMS87086.1"/>
    </source>
</evidence>
<feature type="region of interest" description="Disordered" evidence="12">
    <location>
        <begin position="376"/>
        <end position="404"/>
    </location>
</feature>
<gene>
    <name evidence="13" type="ORF">PENTCL1PPCAC_9261</name>
</gene>
<sequence>MDLAASGSSARFRMFAEYGHLLEKIVEDCAVPIDVAHYILMALTVREESGPSFSLQHPVASWLCTFLLSFSGTFLTNFLLGESLLVPLMSKSDMIMMTVIWYHISILDSFAGICSWKPVKNVLGVIKELQRNHKIMLGVHSGAARFVDHTALHVLVGCTKGNGSSVIKIVQQFVAGKWAPAENEMLKPSTTTKATMLAAILYASRHISHDVAYLCGACVLVGSKVMSLSGVAKSPLDNPFDRLRFTLIEAPRMLESLICGESSSSSTTPEEQKPLTTAEEPVTSPKPEATSSPEVPEAVNEVEGASPPVAALQPLDEWQRLVTTSLQEIAEMGRSNHESIGQVTRAVGGIDEGTTETASVQTQILAELRELKGLILAHPDRSTNPSPDSTSLLSVPGEDTVDDE</sequence>
<dbReference type="GO" id="GO:0005267">
    <property type="term" value="F:potassium channel activity"/>
    <property type="evidence" value="ECO:0007669"/>
    <property type="project" value="UniProtKB-KW"/>
</dbReference>
<keyword evidence="11" id="KW-0407">Ion channel</keyword>
<evidence type="ECO:0000256" key="5">
    <source>
        <dbReference type="ARBA" id="ARBA00022692"/>
    </source>
</evidence>
<organism evidence="13 14">
    <name type="scientific">Pristionchus entomophagus</name>
    <dbReference type="NCBI Taxonomy" id="358040"/>
    <lineage>
        <taxon>Eukaryota</taxon>
        <taxon>Metazoa</taxon>
        <taxon>Ecdysozoa</taxon>
        <taxon>Nematoda</taxon>
        <taxon>Chromadorea</taxon>
        <taxon>Rhabditida</taxon>
        <taxon>Rhabditina</taxon>
        <taxon>Diplogasteromorpha</taxon>
        <taxon>Diplogasteroidea</taxon>
        <taxon>Neodiplogasteridae</taxon>
        <taxon>Pristionchus</taxon>
    </lineage>
</organism>
<keyword evidence="14" id="KW-1185">Reference proteome</keyword>
<dbReference type="GO" id="GO:0012505">
    <property type="term" value="C:endomembrane system"/>
    <property type="evidence" value="ECO:0007669"/>
    <property type="project" value="UniProtKB-SubCell"/>
</dbReference>
<dbReference type="InterPro" id="IPR007866">
    <property type="entry name" value="TRIC_channel"/>
</dbReference>
<comment type="caution">
    <text evidence="13">The sequence shown here is derived from an EMBL/GenBank/DDBJ whole genome shotgun (WGS) entry which is preliminary data.</text>
</comment>
<accession>A0AAV5SUQ2</accession>
<evidence type="ECO:0000256" key="8">
    <source>
        <dbReference type="ARBA" id="ARBA00022989"/>
    </source>
</evidence>
<dbReference type="AlphaFoldDB" id="A0AAV5SUQ2"/>
<evidence type="ECO:0000256" key="9">
    <source>
        <dbReference type="ARBA" id="ARBA00023065"/>
    </source>
</evidence>
<evidence type="ECO:0000256" key="2">
    <source>
        <dbReference type="ARBA" id="ARBA00005766"/>
    </source>
</evidence>
<dbReference type="PANTHER" id="PTHR12454">
    <property type="entry name" value="TRIMERIC INTRACELLULAR CATION CHANNEL"/>
    <property type="match status" value="1"/>
</dbReference>
<feature type="compositionally biased region" description="Polar residues" evidence="12">
    <location>
        <begin position="382"/>
        <end position="393"/>
    </location>
</feature>
<evidence type="ECO:0000256" key="11">
    <source>
        <dbReference type="ARBA" id="ARBA00023303"/>
    </source>
</evidence>
<keyword evidence="7" id="KW-0630">Potassium</keyword>
<keyword evidence="10" id="KW-0472">Membrane</keyword>
<dbReference type="Proteomes" id="UP001432027">
    <property type="component" value="Unassembled WGS sequence"/>
</dbReference>
<evidence type="ECO:0000313" key="14">
    <source>
        <dbReference type="Proteomes" id="UP001432027"/>
    </source>
</evidence>
<keyword evidence="8" id="KW-1133">Transmembrane helix</keyword>
<reference evidence="13" key="1">
    <citation type="submission" date="2023-10" db="EMBL/GenBank/DDBJ databases">
        <title>Genome assembly of Pristionchus species.</title>
        <authorList>
            <person name="Yoshida K."/>
            <person name="Sommer R.J."/>
        </authorList>
    </citation>
    <scope>NUCLEOTIDE SEQUENCE</scope>
    <source>
        <strain evidence="13">RS0144</strain>
    </source>
</reference>
<keyword evidence="9" id="KW-0406">Ion transport</keyword>
<keyword evidence="4" id="KW-0633">Potassium transport</keyword>
<evidence type="ECO:0000256" key="10">
    <source>
        <dbReference type="ARBA" id="ARBA00023136"/>
    </source>
</evidence>
<evidence type="ECO:0000256" key="4">
    <source>
        <dbReference type="ARBA" id="ARBA00022538"/>
    </source>
</evidence>
<name>A0AAV5SUQ2_9BILA</name>
<protein>
    <submittedName>
        <fullName evidence="13">Uncharacterized protein</fullName>
    </submittedName>
</protein>
<keyword evidence="6" id="KW-0631">Potassium channel</keyword>